<evidence type="ECO:0000259" key="5">
    <source>
        <dbReference type="Pfam" id="PF01523"/>
    </source>
</evidence>
<reference evidence="8" key="1">
    <citation type="submission" date="2023-02" db="EMBL/GenBank/DDBJ databases">
        <title>Description and genomic characterization of Salipiger bruguierae sp. nov., isolated from the sediment of mangrove plant Bruguiera sexangula.</title>
        <authorList>
            <person name="Long M."/>
        </authorList>
    </citation>
    <scope>NUCLEOTIDE SEQUENCE</scope>
    <source>
        <strain evidence="8">H15</strain>
    </source>
</reference>
<keyword evidence="2" id="KW-0645">Protease</keyword>
<comment type="similarity">
    <text evidence="1">Belongs to the peptidase U62 family.</text>
</comment>
<dbReference type="GO" id="GO:0008237">
    <property type="term" value="F:metallopeptidase activity"/>
    <property type="evidence" value="ECO:0007669"/>
    <property type="project" value="UniProtKB-KW"/>
</dbReference>
<dbReference type="AlphaFoldDB" id="A0AAU8AIU7"/>
<evidence type="ECO:0000256" key="2">
    <source>
        <dbReference type="ARBA" id="ARBA00022670"/>
    </source>
</evidence>
<feature type="domain" description="Metalloprotease TldD/E central" evidence="7">
    <location>
        <begin position="125"/>
        <end position="229"/>
    </location>
</feature>
<dbReference type="InterPro" id="IPR045569">
    <property type="entry name" value="Metalloprtase-TldD/E_C"/>
</dbReference>
<organism evidence="8">
    <name type="scientific">Alloyangia sp. H15</name>
    <dbReference type="NCBI Taxonomy" id="3029062"/>
    <lineage>
        <taxon>Bacteria</taxon>
        <taxon>Pseudomonadati</taxon>
        <taxon>Pseudomonadota</taxon>
        <taxon>Alphaproteobacteria</taxon>
        <taxon>Rhodobacterales</taxon>
        <taxon>Roseobacteraceae</taxon>
        <taxon>Alloyangia</taxon>
    </lineage>
</organism>
<evidence type="ECO:0000259" key="7">
    <source>
        <dbReference type="Pfam" id="PF19290"/>
    </source>
</evidence>
<evidence type="ECO:0000256" key="3">
    <source>
        <dbReference type="ARBA" id="ARBA00022801"/>
    </source>
</evidence>
<dbReference type="PIRSF" id="PIRSF004919">
    <property type="entry name" value="TldD"/>
    <property type="match status" value="1"/>
</dbReference>
<protein>
    <submittedName>
        <fullName evidence="8">Metalloprotease TldD</fullName>
        <ecNumber evidence="8">3.4.24.-</ecNumber>
    </submittedName>
</protein>
<feature type="domain" description="Metalloprotease TldD/E N-terminal" evidence="5">
    <location>
        <begin position="33"/>
        <end position="91"/>
    </location>
</feature>
<dbReference type="SUPFAM" id="SSF111283">
    <property type="entry name" value="Putative modulator of DNA gyrase, PmbA/TldD"/>
    <property type="match status" value="1"/>
</dbReference>
<dbReference type="InterPro" id="IPR036059">
    <property type="entry name" value="TldD/PmbA_sf"/>
</dbReference>
<evidence type="ECO:0000256" key="1">
    <source>
        <dbReference type="ARBA" id="ARBA00005836"/>
    </source>
</evidence>
<feature type="domain" description="Metalloprotease TldD/E C-terminal" evidence="6">
    <location>
        <begin position="237"/>
        <end position="470"/>
    </location>
</feature>
<dbReference type="GO" id="GO:0005829">
    <property type="term" value="C:cytosol"/>
    <property type="evidence" value="ECO:0007669"/>
    <property type="project" value="TreeGrafter"/>
</dbReference>
<sequence>MSESPFRPFETALDLERTLGQLRNAVAGADDGELFLERRRGEALVLDDGRIRTASYDASEGFGLRAVRGEVAGYAHSTEISEQAIARAVETTRLAVGDGGGVLAPPPAGTNRRLYTDADPIAGHSFPVKLETLREIDAFARDLDPRVVQVTATIAASCQEVAILRPEGGLVTDVRPMTRVTVSVIVEENGLREQGAASGGGRYLLDGLLEPASWQAKAREALRIALVNLRAEDAPAGVMDIVLGPGWPGILLHEAVGHGLEGDFNRKGSSAFAGLMGQRVAAPGVTVVDDGTLPDRRGSISVDDEGTPSARNVLIEDGILVGYMQDRQNARLMGVEATGNGRRESYAHAPMPRMTNTIMLGGDADPADIVADLKDGIWAVGFGGGQVDITNGKFVFSCTEAYRVKNGKVGAPVKGATLIGDGATALQHVRALGNDMALDPGMGNCGKQGQWVPVGVGQPTVMIGGLTVGGAGS</sequence>
<dbReference type="PANTHER" id="PTHR30624">
    <property type="entry name" value="UNCHARACTERIZED PROTEIN TLDD AND PMBA"/>
    <property type="match status" value="1"/>
</dbReference>
<dbReference type="PANTHER" id="PTHR30624:SF4">
    <property type="entry name" value="METALLOPROTEASE TLDD"/>
    <property type="match status" value="1"/>
</dbReference>
<accession>A0AAU8AIU7</accession>
<dbReference type="InterPro" id="IPR002510">
    <property type="entry name" value="Metalloprtase-TldD/E_N"/>
</dbReference>
<dbReference type="Pfam" id="PF01523">
    <property type="entry name" value="PmbA_TldD_1st"/>
    <property type="match status" value="1"/>
</dbReference>
<dbReference type="NCBIfam" id="NF008006">
    <property type="entry name" value="PRK10735.1"/>
    <property type="match status" value="1"/>
</dbReference>
<keyword evidence="4 8" id="KW-0482">Metalloprotease</keyword>
<dbReference type="EMBL" id="CP123384">
    <property type="protein sequence ID" value="XCC94110.1"/>
    <property type="molecule type" value="Genomic_DNA"/>
</dbReference>
<evidence type="ECO:0000313" key="8">
    <source>
        <dbReference type="EMBL" id="XCC94110.1"/>
    </source>
</evidence>
<dbReference type="InterPro" id="IPR051463">
    <property type="entry name" value="Peptidase_U62_metallo"/>
</dbReference>
<proteinExistence type="inferred from homology"/>
<dbReference type="GO" id="GO:0006508">
    <property type="term" value="P:proteolysis"/>
    <property type="evidence" value="ECO:0007669"/>
    <property type="project" value="UniProtKB-KW"/>
</dbReference>
<dbReference type="InterPro" id="IPR025502">
    <property type="entry name" value="TldD"/>
</dbReference>
<keyword evidence="3 8" id="KW-0378">Hydrolase</keyword>
<dbReference type="InterPro" id="IPR035068">
    <property type="entry name" value="TldD/PmbA_N"/>
</dbReference>
<dbReference type="Pfam" id="PF19289">
    <property type="entry name" value="PmbA_TldD_3rd"/>
    <property type="match status" value="1"/>
</dbReference>
<dbReference type="Pfam" id="PF19290">
    <property type="entry name" value="PmbA_TldD_2nd"/>
    <property type="match status" value="1"/>
</dbReference>
<gene>
    <name evidence="8" type="primary">tldD</name>
    <name evidence="8" type="ORF">PVT71_02565</name>
</gene>
<dbReference type="InterPro" id="IPR045570">
    <property type="entry name" value="Metalloprtase-TldD/E_cen_dom"/>
</dbReference>
<evidence type="ECO:0000256" key="4">
    <source>
        <dbReference type="ARBA" id="ARBA00023049"/>
    </source>
</evidence>
<dbReference type="Gene3D" id="3.30.2290.10">
    <property type="entry name" value="PmbA/TldD superfamily"/>
    <property type="match status" value="1"/>
</dbReference>
<dbReference type="EC" id="3.4.24.-" evidence="8"/>
<dbReference type="RefSeq" id="WP_353472933.1">
    <property type="nucleotide sequence ID" value="NZ_CP123384.1"/>
</dbReference>
<evidence type="ECO:0000259" key="6">
    <source>
        <dbReference type="Pfam" id="PF19289"/>
    </source>
</evidence>
<name>A0AAU8AIU7_9RHOB</name>